<gene>
    <name evidence="2" type="ORF">SAMN04488523_101339</name>
</gene>
<dbReference type="STRING" id="74348.SAMN04488523_101339"/>
<accession>A0A1I1TKF3</accession>
<feature type="signal peptide" evidence="1">
    <location>
        <begin position="1"/>
        <end position="21"/>
    </location>
</feature>
<reference evidence="2 3" key="1">
    <citation type="submission" date="2016-10" db="EMBL/GenBank/DDBJ databases">
        <authorList>
            <person name="de Groot N.N."/>
        </authorList>
    </citation>
    <scope>NUCLEOTIDE SEQUENCE [LARGE SCALE GENOMIC DNA]</scope>
    <source>
        <strain evidence="2 3">DSM 11443</strain>
    </source>
</reference>
<dbReference type="AlphaFoldDB" id="A0A1I1TKF3"/>
<dbReference type="Proteomes" id="UP000198977">
    <property type="component" value="Unassembled WGS sequence"/>
</dbReference>
<feature type="chain" id="PRO_5011509621" description="Lipoprotein" evidence="1">
    <location>
        <begin position="22"/>
        <end position="203"/>
    </location>
</feature>
<evidence type="ECO:0008006" key="4">
    <source>
        <dbReference type="Google" id="ProtNLM"/>
    </source>
</evidence>
<keyword evidence="3" id="KW-1185">Reference proteome</keyword>
<evidence type="ECO:0000313" key="3">
    <source>
        <dbReference type="Proteomes" id="UP000198977"/>
    </source>
</evidence>
<proteinExistence type="predicted"/>
<evidence type="ECO:0000313" key="2">
    <source>
        <dbReference type="EMBL" id="SFD55910.1"/>
    </source>
</evidence>
<protein>
    <recommendedName>
        <fullName evidence="4">Lipoprotein</fullName>
    </recommendedName>
</protein>
<organism evidence="2 3">
    <name type="scientific">Sulfitobacter brevis</name>
    <dbReference type="NCBI Taxonomy" id="74348"/>
    <lineage>
        <taxon>Bacteria</taxon>
        <taxon>Pseudomonadati</taxon>
        <taxon>Pseudomonadota</taxon>
        <taxon>Alphaproteobacteria</taxon>
        <taxon>Rhodobacterales</taxon>
        <taxon>Roseobacteraceae</taxon>
        <taxon>Sulfitobacter</taxon>
    </lineage>
</organism>
<evidence type="ECO:0000256" key="1">
    <source>
        <dbReference type="SAM" id="SignalP"/>
    </source>
</evidence>
<dbReference type="RefSeq" id="WP_425442302.1">
    <property type="nucleotide sequence ID" value="NZ_FOMW01000001.1"/>
</dbReference>
<dbReference type="EMBL" id="FOMW01000001">
    <property type="protein sequence ID" value="SFD55910.1"/>
    <property type="molecule type" value="Genomic_DNA"/>
</dbReference>
<dbReference type="PROSITE" id="PS51257">
    <property type="entry name" value="PROKAR_LIPOPROTEIN"/>
    <property type="match status" value="1"/>
</dbReference>
<name>A0A1I1TKF3_9RHOB</name>
<keyword evidence="1" id="KW-0732">Signal</keyword>
<sequence length="203" mass="21713">MIRFVTSLAVVGLLAACAPNAGDDASVERVAAAAYQAPGPNTLTIFTMVNNRTGAGGHTSLMVNGSQRVIFDPAGSFRDPRMAERADVLYGVTPGWLQAYKSAHARASFHVVSQEIVVTQAQAERAMQLVRANGPVAGAFCANSTTNLLRQVPGFEGIKTTFYPVKFMEQLEAMPGVTTTRYYENDEGDVIDALRAAQLAKTL</sequence>